<dbReference type="InterPro" id="IPR002772">
    <property type="entry name" value="Glyco_hydro_3_C"/>
</dbReference>
<proteinExistence type="inferred from homology"/>
<dbReference type="Pfam" id="PF14310">
    <property type="entry name" value="Fn3-like"/>
    <property type="match status" value="1"/>
</dbReference>
<dbReference type="SMART" id="SM01217">
    <property type="entry name" value="Fn3_like"/>
    <property type="match status" value="1"/>
</dbReference>
<dbReference type="EMBL" id="QXGK01000005">
    <property type="protein sequence ID" value="RSX57430.1"/>
    <property type="molecule type" value="Genomic_DNA"/>
</dbReference>
<protein>
    <submittedName>
        <fullName evidence="6">Glycosyl hydrolase</fullName>
    </submittedName>
</protein>
<dbReference type="InterPro" id="IPR026891">
    <property type="entry name" value="Fn3-like"/>
</dbReference>
<dbReference type="PANTHER" id="PTHR42715:SF10">
    <property type="entry name" value="BETA-GLUCOSIDASE"/>
    <property type="match status" value="1"/>
</dbReference>
<keyword evidence="7" id="KW-1185">Reference proteome</keyword>
<dbReference type="RefSeq" id="WP_125968002.1">
    <property type="nucleotide sequence ID" value="NZ_QXGK01000005.1"/>
</dbReference>
<evidence type="ECO:0000256" key="1">
    <source>
        <dbReference type="ARBA" id="ARBA00005336"/>
    </source>
</evidence>
<dbReference type="InterPro" id="IPR013783">
    <property type="entry name" value="Ig-like_fold"/>
</dbReference>
<dbReference type="Gene3D" id="3.40.50.1700">
    <property type="entry name" value="Glycoside hydrolase family 3 C-terminal domain"/>
    <property type="match status" value="1"/>
</dbReference>
<dbReference type="SUPFAM" id="SSF52279">
    <property type="entry name" value="Beta-D-glucan exohydrolase, C-terminal domain"/>
    <property type="match status" value="1"/>
</dbReference>
<dbReference type="Proteomes" id="UP000287470">
    <property type="component" value="Unassembled WGS sequence"/>
</dbReference>
<name>A0A430FVC3_9BIFI</name>
<comment type="similarity">
    <text evidence="1 4">Belongs to the glycosyl hydrolase 3 family.</text>
</comment>
<gene>
    <name evidence="6" type="ORF">D2E24_0728</name>
</gene>
<evidence type="ECO:0000256" key="2">
    <source>
        <dbReference type="ARBA" id="ARBA00022801"/>
    </source>
</evidence>
<evidence type="ECO:0000313" key="7">
    <source>
        <dbReference type="Proteomes" id="UP000287470"/>
    </source>
</evidence>
<feature type="domain" description="Fibronectin type III-like" evidence="5">
    <location>
        <begin position="584"/>
        <end position="654"/>
    </location>
</feature>
<dbReference type="InterPro" id="IPR050288">
    <property type="entry name" value="Cellulose_deg_GH3"/>
</dbReference>
<dbReference type="SUPFAM" id="SSF51445">
    <property type="entry name" value="(Trans)glycosidases"/>
    <property type="match status" value="1"/>
</dbReference>
<dbReference type="PRINTS" id="PR00133">
    <property type="entry name" value="GLHYDRLASE3"/>
</dbReference>
<keyword evidence="2 4" id="KW-0378">Hydrolase</keyword>
<evidence type="ECO:0000256" key="3">
    <source>
        <dbReference type="ARBA" id="ARBA00023277"/>
    </source>
</evidence>
<dbReference type="InterPro" id="IPR017853">
    <property type="entry name" value="GH"/>
</dbReference>
<dbReference type="InterPro" id="IPR001764">
    <property type="entry name" value="Glyco_hydro_3_N"/>
</dbReference>
<dbReference type="AlphaFoldDB" id="A0A430FVC3"/>
<dbReference type="InterPro" id="IPR019800">
    <property type="entry name" value="Glyco_hydro_3_AS"/>
</dbReference>
<sequence>MELEELSVVEKAAMLSGGSEWDSRGNERAGIPSFVMSDGPHGVRRQLGEGDHLGLGASKPATCFPTAGTVANSWDPALAETMGKALGKEAHDLDVNVLLGPGLNIKRNPLCGRNFEYYSEDPIVAGRMAAGLIRGIQSNGVSACPKHFAVNSQELRRQASNSVIDERTMREIYLTGFEIAVREAAPLTIMTSYNEINGVYAHENKHLLQDILRDEWGFDGMVVSDWGGSNSAVAAVKAGGSLEMPSPGYTSVRELVGAVEAGTLSEADLNARAAEVARIAAVTKLTGVGRDDLLSDADAAAHHEVARRVAEGSSVLLKNAATAAGAALPLRAGMRVAVVGDMAQTPRFQGSGSSKVNATREENIVDELTAAAGRTGVTVAGYQQGYDRQGAENRALSDAAVALAAQGDVDAVLAVVGLDERSESEGLDRSTMAIPQVQNDLVAALAATGKPVVVVLVAGSPVELPWFDDVAAVLYVGLSGQAGASATVRALTGEVNPSGHLAETWPMRYDDCPSAGWYPAIGRDAIYREGPFVGYRYYGTAGVDVRFPFGYGLSYSAFSYTNLVADETGVSFTVTNDSDVAGATVAQLYVSGPSDGVLRPARELKGFTKVWLDAHESKTVRIEFDRYTFRHFDMAANKWAVESGIWTLAVGDNAADLPLATPFAVAGDVDAKPADPALGHYLTGDVKHVTDAEMATLFGHEVIAPGKPTVLGVNDPISSWADSRGFTARTVARTLISREAKVREKTGAPDLNTLFILNMPPRAMSKMTQGMVDSAMVDAIVKIANGHTFRGLGGVIAGFFRNQSANKHTEKELNHD</sequence>
<dbReference type="PROSITE" id="PS00775">
    <property type="entry name" value="GLYCOSYL_HYDROL_F3"/>
    <property type="match status" value="1"/>
</dbReference>
<evidence type="ECO:0000259" key="5">
    <source>
        <dbReference type="SMART" id="SM01217"/>
    </source>
</evidence>
<evidence type="ECO:0000256" key="4">
    <source>
        <dbReference type="RuleBase" id="RU361161"/>
    </source>
</evidence>
<accession>A0A430FVC3</accession>
<dbReference type="Pfam" id="PF00933">
    <property type="entry name" value="Glyco_hydro_3"/>
    <property type="match status" value="1"/>
</dbReference>
<comment type="caution">
    <text evidence="6">The sequence shown here is derived from an EMBL/GenBank/DDBJ whole genome shotgun (WGS) entry which is preliminary data.</text>
</comment>
<evidence type="ECO:0000313" key="6">
    <source>
        <dbReference type="EMBL" id="RSX57430.1"/>
    </source>
</evidence>
<dbReference type="PANTHER" id="PTHR42715">
    <property type="entry name" value="BETA-GLUCOSIDASE"/>
    <property type="match status" value="1"/>
</dbReference>
<keyword evidence="4" id="KW-0326">Glycosidase</keyword>
<keyword evidence="3" id="KW-0119">Carbohydrate metabolism</keyword>
<dbReference type="Pfam" id="PF01915">
    <property type="entry name" value="Glyco_hydro_3_C"/>
    <property type="match status" value="1"/>
</dbReference>
<dbReference type="InterPro" id="IPR036962">
    <property type="entry name" value="Glyco_hydro_3_N_sf"/>
</dbReference>
<reference evidence="6 7" key="1">
    <citation type="submission" date="2018-09" db="EMBL/GenBank/DDBJ databases">
        <title>Characterization of the phylogenetic diversity of five novel species belonging to the genus Bifidobacterium.</title>
        <authorList>
            <person name="Lugli G.A."/>
            <person name="Duranti S."/>
            <person name="Milani C."/>
        </authorList>
    </citation>
    <scope>NUCLEOTIDE SEQUENCE [LARGE SCALE GENOMIC DNA]</scope>
    <source>
        <strain evidence="6 7">2033B</strain>
    </source>
</reference>
<dbReference type="Gene3D" id="3.20.20.300">
    <property type="entry name" value="Glycoside hydrolase, family 3, N-terminal domain"/>
    <property type="match status" value="1"/>
</dbReference>
<dbReference type="InterPro" id="IPR036881">
    <property type="entry name" value="Glyco_hydro_3_C_sf"/>
</dbReference>
<organism evidence="6 7">
    <name type="scientific">Bifidobacterium samirii</name>
    <dbReference type="NCBI Taxonomy" id="2306974"/>
    <lineage>
        <taxon>Bacteria</taxon>
        <taxon>Bacillati</taxon>
        <taxon>Actinomycetota</taxon>
        <taxon>Actinomycetes</taxon>
        <taxon>Bifidobacteriales</taxon>
        <taxon>Bifidobacteriaceae</taxon>
        <taxon>Bifidobacterium</taxon>
    </lineage>
</organism>
<dbReference type="Gene3D" id="2.60.40.10">
    <property type="entry name" value="Immunoglobulins"/>
    <property type="match status" value="1"/>
</dbReference>
<dbReference type="OrthoDB" id="3187421at2"/>
<dbReference type="GO" id="GO:0004553">
    <property type="term" value="F:hydrolase activity, hydrolyzing O-glycosyl compounds"/>
    <property type="evidence" value="ECO:0007669"/>
    <property type="project" value="InterPro"/>
</dbReference>
<dbReference type="GO" id="GO:0005975">
    <property type="term" value="P:carbohydrate metabolic process"/>
    <property type="evidence" value="ECO:0007669"/>
    <property type="project" value="InterPro"/>
</dbReference>